<feature type="region of interest" description="Disordered" evidence="5">
    <location>
        <begin position="557"/>
        <end position="608"/>
    </location>
</feature>
<feature type="compositionally biased region" description="Basic and acidic residues" evidence="5">
    <location>
        <begin position="37"/>
        <end position="46"/>
    </location>
</feature>
<feature type="compositionally biased region" description="Basic and acidic residues" evidence="5">
    <location>
        <begin position="1375"/>
        <end position="1384"/>
    </location>
</feature>
<feature type="compositionally biased region" description="Low complexity" evidence="5">
    <location>
        <begin position="695"/>
        <end position="708"/>
    </location>
</feature>
<feature type="region of interest" description="Disordered" evidence="5">
    <location>
        <begin position="1277"/>
        <end position="1505"/>
    </location>
</feature>
<dbReference type="InterPro" id="IPR050538">
    <property type="entry name" value="MAP_kinase_kinase_kinase"/>
</dbReference>
<dbReference type="Gene3D" id="1.10.510.10">
    <property type="entry name" value="Transferase(Phosphotransferase) domain 1"/>
    <property type="match status" value="1"/>
</dbReference>
<feature type="compositionally biased region" description="Acidic residues" evidence="5">
    <location>
        <begin position="498"/>
        <end position="509"/>
    </location>
</feature>
<dbReference type="InterPro" id="IPR036716">
    <property type="entry name" value="Pest_crys_N_sf"/>
</dbReference>
<gene>
    <name evidence="7" type="primary">ANP2</name>
    <name evidence="7" type="ORF">AK812_SmicGene37369</name>
</gene>
<dbReference type="PROSITE" id="PS00108">
    <property type="entry name" value="PROTEIN_KINASE_ST"/>
    <property type="match status" value="1"/>
</dbReference>
<dbReference type="OrthoDB" id="440482at2759"/>
<keyword evidence="2" id="KW-0547">Nucleotide-binding</keyword>
<feature type="region of interest" description="Disordered" evidence="5">
    <location>
        <begin position="1070"/>
        <end position="1111"/>
    </location>
</feature>
<evidence type="ECO:0000256" key="4">
    <source>
        <dbReference type="ARBA" id="ARBA00022840"/>
    </source>
</evidence>
<feature type="compositionally biased region" description="Low complexity" evidence="5">
    <location>
        <begin position="1318"/>
        <end position="1337"/>
    </location>
</feature>
<accession>A0A1Q9CGN8</accession>
<dbReference type="Gene3D" id="1.20.190.10">
    <property type="entry name" value="Pesticidal crystal protein, N-terminal domain"/>
    <property type="match status" value="1"/>
</dbReference>
<keyword evidence="8" id="KW-1185">Reference proteome</keyword>
<reference evidence="7 8" key="1">
    <citation type="submission" date="2016-02" db="EMBL/GenBank/DDBJ databases">
        <title>Genome analysis of coral dinoflagellate symbionts highlights evolutionary adaptations to a symbiotic lifestyle.</title>
        <authorList>
            <person name="Aranda M."/>
            <person name="Li Y."/>
            <person name="Liew Y.J."/>
            <person name="Baumgarten S."/>
            <person name="Simakov O."/>
            <person name="Wilson M."/>
            <person name="Piel J."/>
            <person name="Ashoor H."/>
            <person name="Bougouffa S."/>
            <person name="Bajic V.B."/>
            <person name="Ryu T."/>
            <person name="Ravasi T."/>
            <person name="Bayer T."/>
            <person name="Micklem G."/>
            <person name="Kim H."/>
            <person name="Bhak J."/>
            <person name="Lajeunesse T.C."/>
            <person name="Voolstra C.R."/>
        </authorList>
    </citation>
    <scope>NUCLEOTIDE SEQUENCE [LARGE SCALE GENOMIC DNA]</scope>
    <source>
        <strain evidence="7 8">CCMP2467</strain>
    </source>
</reference>
<evidence type="ECO:0000256" key="3">
    <source>
        <dbReference type="ARBA" id="ARBA00022777"/>
    </source>
</evidence>
<proteinExistence type="predicted"/>
<feature type="region of interest" description="Disordered" evidence="5">
    <location>
        <begin position="1202"/>
        <end position="1223"/>
    </location>
</feature>
<organism evidence="7 8">
    <name type="scientific">Symbiodinium microadriaticum</name>
    <name type="common">Dinoflagellate</name>
    <name type="synonym">Zooxanthella microadriatica</name>
    <dbReference type="NCBI Taxonomy" id="2951"/>
    <lineage>
        <taxon>Eukaryota</taxon>
        <taxon>Sar</taxon>
        <taxon>Alveolata</taxon>
        <taxon>Dinophyceae</taxon>
        <taxon>Suessiales</taxon>
        <taxon>Symbiodiniaceae</taxon>
        <taxon>Symbiodinium</taxon>
    </lineage>
</organism>
<dbReference type="EMBL" id="LSRX01001231">
    <property type="protein sequence ID" value="OLP82017.1"/>
    <property type="molecule type" value="Genomic_DNA"/>
</dbReference>
<name>A0A1Q9CGN8_SYMMI</name>
<dbReference type="SUPFAM" id="SSF56112">
    <property type="entry name" value="Protein kinase-like (PK-like)"/>
    <property type="match status" value="1"/>
</dbReference>
<feature type="domain" description="Protein kinase" evidence="6">
    <location>
        <begin position="102"/>
        <end position="354"/>
    </location>
</feature>
<dbReference type="InterPro" id="IPR011009">
    <property type="entry name" value="Kinase-like_dom_sf"/>
</dbReference>
<dbReference type="InterPro" id="IPR000719">
    <property type="entry name" value="Prot_kinase_dom"/>
</dbReference>
<evidence type="ECO:0000256" key="2">
    <source>
        <dbReference type="ARBA" id="ARBA00022741"/>
    </source>
</evidence>
<evidence type="ECO:0000256" key="5">
    <source>
        <dbReference type="SAM" id="MobiDB-lite"/>
    </source>
</evidence>
<feature type="region of interest" description="Disordered" evidence="5">
    <location>
        <begin position="34"/>
        <end position="84"/>
    </location>
</feature>
<keyword evidence="4" id="KW-0067">ATP-binding</keyword>
<evidence type="ECO:0000259" key="6">
    <source>
        <dbReference type="PROSITE" id="PS50011"/>
    </source>
</evidence>
<protein>
    <submittedName>
        <fullName evidence="7">Mitogen-activated protein kinase kinase kinase 2</fullName>
    </submittedName>
</protein>
<dbReference type="SMART" id="SM00220">
    <property type="entry name" value="S_TKc"/>
    <property type="match status" value="1"/>
</dbReference>
<dbReference type="GO" id="GO:0005524">
    <property type="term" value="F:ATP binding"/>
    <property type="evidence" value="ECO:0007669"/>
    <property type="project" value="UniProtKB-KW"/>
</dbReference>
<dbReference type="Pfam" id="PF00069">
    <property type="entry name" value="Pkinase"/>
    <property type="match status" value="1"/>
</dbReference>
<feature type="compositionally biased region" description="Basic and acidic residues" evidence="5">
    <location>
        <begin position="1493"/>
        <end position="1505"/>
    </location>
</feature>
<dbReference type="PROSITE" id="PS50011">
    <property type="entry name" value="PROTEIN_KINASE_DOM"/>
    <property type="match status" value="1"/>
</dbReference>
<dbReference type="GO" id="GO:0090729">
    <property type="term" value="F:toxin activity"/>
    <property type="evidence" value="ECO:0007669"/>
    <property type="project" value="InterPro"/>
</dbReference>
<evidence type="ECO:0000313" key="8">
    <source>
        <dbReference type="Proteomes" id="UP000186817"/>
    </source>
</evidence>
<feature type="compositionally biased region" description="Basic residues" evidence="5">
    <location>
        <begin position="476"/>
        <end position="487"/>
    </location>
</feature>
<feature type="region of interest" description="Disordered" evidence="5">
    <location>
        <begin position="1134"/>
        <end position="1154"/>
    </location>
</feature>
<feature type="compositionally biased region" description="Polar residues" evidence="5">
    <location>
        <begin position="1202"/>
        <end position="1215"/>
    </location>
</feature>
<feature type="compositionally biased region" description="Basic residues" evidence="5">
    <location>
        <begin position="47"/>
        <end position="58"/>
    </location>
</feature>
<evidence type="ECO:0000256" key="1">
    <source>
        <dbReference type="ARBA" id="ARBA00022679"/>
    </source>
</evidence>
<feature type="compositionally biased region" description="Low complexity" evidence="5">
    <location>
        <begin position="1070"/>
        <end position="1089"/>
    </location>
</feature>
<dbReference type="Proteomes" id="UP000186817">
    <property type="component" value="Unassembled WGS sequence"/>
</dbReference>
<dbReference type="PANTHER" id="PTHR48016:SF56">
    <property type="entry name" value="MAPKK KINASE"/>
    <property type="match status" value="1"/>
</dbReference>
<feature type="compositionally biased region" description="Basic and acidic residues" evidence="5">
    <location>
        <begin position="558"/>
        <end position="567"/>
    </location>
</feature>
<dbReference type="CDD" id="cd06606">
    <property type="entry name" value="STKc_MAPKKK"/>
    <property type="match status" value="1"/>
</dbReference>
<comment type="caution">
    <text evidence="7">The sequence shown here is derived from an EMBL/GenBank/DDBJ whole genome shotgun (WGS) entry which is preliminary data.</text>
</comment>
<feature type="region of interest" description="Disordered" evidence="5">
    <location>
        <begin position="688"/>
        <end position="712"/>
    </location>
</feature>
<dbReference type="GO" id="GO:0004672">
    <property type="term" value="F:protein kinase activity"/>
    <property type="evidence" value="ECO:0007669"/>
    <property type="project" value="InterPro"/>
</dbReference>
<keyword evidence="1" id="KW-0808">Transferase</keyword>
<dbReference type="PANTHER" id="PTHR48016">
    <property type="entry name" value="MAP KINASE KINASE KINASE SSK2-RELATED-RELATED"/>
    <property type="match status" value="1"/>
</dbReference>
<feature type="compositionally biased region" description="Pro residues" evidence="5">
    <location>
        <begin position="1457"/>
        <end position="1468"/>
    </location>
</feature>
<sequence length="2018" mass="220991">MGVTEAQRSEKAKEVQSPEDRAWELLLAIAGTQVPEVEAKREDKTGKSVRKHKRRHRDKAAAKTETSQQPRTAEKSAKLSSKPANTCGLERDEIVKGATYTWLRSGLLGRGSVGTVWKARIASTGETVAVKEVDLDSDLQVPSEIANEVATHRQLNHPNIVKLLGTDAVLARYYIYLEFMAGGSLRQVLKRDGPLTEVQICNYASQLVSALNYMHRQAVLHRDVKTGNILLTEDMKCVKLADFGCSKKSKVSARHTFRGSVLWMAPEIINGEKYGCRADIWSFGCTLIEMITAQPPWGKFSSQMAAMMHIACSDKSPPLEEEVSPHLRDLVSICTQRAPKERPRACKLMNHDFLNSCGRELPMELTCTKLLMSVMQAHAEGPKGSPELRRLAMEARQLLLDFPVKVQPPGWRTWVGNSWSGLKVALGTVWGLLTLVVSVCHDVVSILVLAATGKAEEAEPAEDSAAEPRAPSQPKARGRTTKMRKQPRGPSAAKASAPEDEQEEEEEEEARGGVGRLSRDSRNPEAVGRKAAHRPCFADALSHMAVQKAVSLARTKHRAAEIADGKGRWTGRPQEDPGGSFPEGETSEHEVPETPASDQQPQEEEKIRVAPGQSLKPSTTDVFERLHAYHAASLEKKALLQKLAAQQVEAQAESLKRCTVRTCCSEEEALQIYGRLYQEAAHRRRRQVEREQEETLSSQCSTSSLRSQVEGPPRWEQLYHSAPLKEKRLGDERKRAAEAEERWLAQHCIHRSSDKTEASEIFDRLYGESESRERRREQRKAAEVASQVRELAESSVHTRTLSVADLELRTRRLYEDGLQRLQRLELGAAESQSAFLAFLQDAGTSFREMKVLFFAALAAPIVDSAVLLRSQHRAWDASSAKAEPADCNAPCAWDCGTPECSQSCKAVCQPPRCFTACKKPQEQDCRHVCKDPKCTVVCPPQTCQSENCPPPACSTVCGEAECHMECPGSGCETRCEDPVCHFDCKIDMKTCVKPDCKLTCPKGGCHNKTIDLPFAYRLETNAQTSAAAAASPAAKSISAAAEEGEVAWKGLAKVPEAFGAIDHREYVATAQAPAPAPSPAAEQQGPSSAGLSKQAAGPQKTSSEIERTDAGEKSLACRFVHKTGILATVSYERRLQESQPTEAPRRSASAGPSRFEMLYSDATRRDEDRKFWQKCHEKEELEMSQHQLAVKAPQCKRQVWAQRTPTPQKAPNSARNHQRGAATADVDELQMAQEAPLPAHSALVLPGQCLPERDLLPGGGSGRHQPKIPTVALNRANRNEGPAQGTPSGTAVRRAQSPVPVPGATSPLAAGSKLQSEPSAAASPSRSQTPRQRPQTRAGNSNGGKERASSAPRSSAAGTPVAEPTSGRPGVAAKDGLRAPRAEDLAAAGAKRGQSPMPHTPRAAASPVDGAKARCARTSDRLSPTRAPEEADTRSSSRAARATAICTPKVGPKKDATPPPRSKTPPPNAQAGLRPSGTMPSERGASTPPTKESPPERDKTPKDGMRALKTRRSFGCILAMPAMVAGKWFLTVVALAHASSLPMDEKAERECSPNDLGCMAREEACSIAKQMASDWPLQYANLRQTYRELTDVCAGRPLDFTDTPEEPLDVPGTNPEVLFCLDCSDRAACITNVVKYQSDNPGAKWGMKAGSMAAKFAVDVVKEVLKAGGQIALKGSLAFTFIGAAVGAFFPSAGGLPVNPCTFAEAKDWGRCVWEQVKPFVQEFVEDQLDDAFGNIWDATINGYKTRLWALNDTVYHNSKLYPNGTIEEMSNATRDRMYEDLEAVHYAMLGSIQLFLTDRAIKTTAGAYLSQFASLHFSVMTNLLGSLKYRTAGDRHVFQTVVTCYARRVYERATAAFKSRMSAAEAHEEDQGWRDCCVLGTCNKCHFISGEFKDTWKLSCDWKSRGYDTRCLSGACVRPDPSALYMTRHCYQCHREEVANQTVTRWHFGNLLSLFILVVVEVSLNGYWFPRATTQVQFWQNWLSPLPIWLDSIALMQSIRVKPTATPRSSGFDCSAF</sequence>
<dbReference type="InterPro" id="IPR008271">
    <property type="entry name" value="Ser/Thr_kinase_AS"/>
</dbReference>
<evidence type="ECO:0000313" key="7">
    <source>
        <dbReference type="EMBL" id="OLP82017.1"/>
    </source>
</evidence>
<keyword evidence="3 7" id="KW-0418">Kinase</keyword>
<feature type="region of interest" description="Disordered" evidence="5">
    <location>
        <begin position="457"/>
        <end position="530"/>
    </location>
</feature>